<dbReference type="Gene3D" id="2.60.40.3440">
    <property type="match status" value="9"/>
</dbReference>
<comment type="caution">
    <text evidence="4">The sequence shown here is derived from an EMBL/GenBank/DDBJ whole genome shotgun (WGS) entry which is preliminary data.</text>
</comment>
<evidence type="ECO:0000259" key="2">
    <source>
        <dbReference type="PROSITE" id="PS51173"/>
    </source>
</evidence>
<dbReference type="SMART" id="SM00429">
    <property type="entry name" value="IPT"/>
    <property type="match status" value="1"/>
</dbReference>
<dbReference type="Pfam" id="PF05345">
    <property type="entry name" value="He_PIG"/>
    <property type="match status" value="9"/>
</dbReference>
<dbReference type="PROSITE" id="PS51173">
    <property type="entry name" value="CBM2"/>
    <property type="match status" value="1"/>
</dbReference>
<accession>A0ABW7HI84</accession>
<dbReference type="EMBL" id="JBIGIC010000014">
    <property type="protein sequence ID" value="MFG6489634.1"/>
    <property type="molecule type" value="Genomic_DNA"/>
</dbReference>
<dbReference type="InterPro" id="IPR001919">
    <property type="entry name" value="CBD2"/>
</dbReference>
<dbReference type="InterPro" id="IPR036709">
    <property type="entry name" value="Autotransporte_beta_dom_sf"/>
</dbReference>
<dbReference type="Proteomes" id="UP001606134">
    <property type="component" value="Unassembled WGS sequence"/>
</dbReference>
<dbReference type="NCBIfam" id="NF012211">
    <property type="entry name" value="tand_rpt_95"/>
    <property type="match status" value="3"/>
</dbReference>
<keyword evidence="5" id="KW-1185">Reference proteome</keyword>
<dbReference type="Pfam" id="PF17963">
    <property type="entry name" value="Big_9"/>
    <property type="match status" value="9"/>
</dbReference>
<name>A0ABW7HI84_9BURK</name>
<evidence type="ECO:0000313" key="4">
    <source>
        <dbReference type="EMBL" id="MFG6489634.1"/>
    </source>
</evidence>
<proteinExistence type="predicted"/>
<organism evidence="4 5">
    <name type="scientific">Pelomonas candidula</name>
    <dbReference type="NCBI Taxonomy" id="3299025"/>
    <lineage>
        <taxon>Bacteria</taxon>
        <taxon>Pseudomonadati</taxon>
        <taxon>Pseudomonadota</taxon>
        <taxon>Betaproteobacteria</taxon>
        <taxon>Burkholderiales</taxon>
        <taxon>Sphaerotilaceae</taxon>
        <taxon>Roseateles</taxon>
    </lineage>
</organism>
<dbReference type="SMART" id="SM00869">
    <property type="entry name" value="Autotransporter"/>
    <property type="match status" value="1"/>
</dbReference>
<dbReference type="RefSeq" id="WP_394416171.1">
    <property type="nucleotide sequence ID" value="NZ_JBIGIC010000014.1"/>
</dbReference>
<protein>
    <submittedName>
        <fullName evidence="4">Ig domain-containing protein</fullName>
    </submittedName>
</protein>
<feature type="chain" id="PRO_5046598779" evidence="1">
    <location>
        <begin position="41"/>
        <end position="2279"/>
    </location>
</feature>
<dbReference type="SUPFAM" id="SSF81296">
    <property type="entry name" value="E set domains"/>
    <property type="match status" value="1"/>
</dbReference>
<evidence type="ECO:0000259" key="3">
    <source>
        <dbReference type="PROSITE" id="PS51208"/>
    </source>
</evidence>
<dbReference type="PROSITE" id="PS51208">
    <property type="entry name" value="AUTOTRANSPORTER"/>
    <property type="match status" value="1"/>
</dbReference>
<reference evidence="4 5" key="1">
    <citation type="submission" date="2024-08" db="EMBL/GenBank/DDBJ databases">
        <authorList>
            <person name="Lu H."/>
        </authorList>
    </citation>
    <scope>NUCLEOTIDE SEQUENCE [LARGE SCALE GENOMIC DNA]</scope>
    <source>
        <strain evidence="4 5">BYS78W</strain>
    </source>
</reference>
<dbReference type="SUPFAM" id="SSF103515">
    <property type="entry name" value="Autotransporter"/>
    <property type="match status" value="1"/>
</dbReference>
<dbReference type="InterPro" id="IPR002909">
    <property type="entry name" value="IPT_dom"/>
</dbReference>
<dbReference type="PANTHER" id="PTHR37494:SF1">
    <property type="entry name" value="STAPHYLOCOCCUS AUREUS SURFACE PROTEIN A"/>
    <property type="match status" value="1"/>
</dbReference>
<dbReference type="CDD" id="cd00102">
    <property type="entry name" value="IPT"/>
    <property type="match status" value="1"/>
</dbReference>
<dbReference type="InterPro" id="IPR006644">
    <property type="entry name" value="Cadg"/>
</dbReference>
<feature type="domain" description="Autotransporter" evidence="3">
    <location>
        <begin position="1998"/>
        <end position="2279"/>
    </location>
</feature>
<evidence type="ECO:0000313" key="5">
    <source>
        <dbReference type="Proteomes" id="UP001606134"/>
    </source>
</evidence>
<feature type="domain" description="CBM2" evidence="2">
    <location>
        <begin position="454"/>
        <end position="582"/>
    </location>
</feature>
<dbReference type="Gene3D" id="2.40.128.130">
    <property type="entry name" value="Autotransporter beta-domain"/>
    <property type="match status" value="1"/>
</dbReference>
<dbReference type="InterPro" id="IPR014756">
    <property type="entry name" value="Ig_E-set"/>
</dbReference>
<feature type="signal peptide" evidence="1">
    <location>
        <begin position="1"/>
        <end position="40"/>
    </location>
</feature>
<dbReference type="InterPro" id="IPR005546">
    <property type="entry name" value="Autotransporte_beta"/>
</dbReference>
<dbReference type="PANTHER" id="PTHR37494">
    <property type="entry name" value="HEMAGGLUTININ"/>
    <property type="match status" value="1"/>
</dbReference>
<dbReference type="SUPFAM" id="SSF49313">
    <property type="entry name" value="Cadherin-like"/>
    <property type="match status" value="9"/>
</dbReference>
<sequence>MTQRHPFMRLWLASARGTAARVLRGLLAGAALLASQQALAVALTCSIGFSTPQNTTPTHTLTGAENTACDPNSLGIANNTLGDDYVSNPIATTTTQGGQLRVYGAQYGLNQLIYSPPSASFVGTDTAQFYVTVNGINWTLGGTVTITVTGSTPTVTAVSPTSGSTAGGTSVTLTGTNFSGSPTVSFGGTSGTGVTVNSSTSISVTAPAHAAGTIDITVTTTGGTSSTSAADRFTYVAPAVANSVSATVAHGSSSNNISLSITGGAATSVAVSTAASHGTATASGTTISYTPSASYSGTDTFAYTATNAAGTSSPATATITVSAPTVSYAPTSPTGGSVGTAYSQSLTSASGGTSPYSYTVNSGSLPAGLSLASNGTLSGTPTAGGSFNFTVTATDSSTGTGPFTATSGVLTLVVAAPTITVAPASLTAATVGSAYSSTVTASGGTSAYTYAVTAGALPAGLSLSSSGTLSGTPTSGGTFNFTVTATDSSTGAGPYTGSRAYSLTVNGPTISVTPASLGAAAIGSAYSTNVTASGGTSTYTYAITSGSLPAGLSLSSGGTLSGTPTASGAFNFTVTATDSSTGAGPYTGSRAYSLTVSGPTISVGPASLSTATIGSGYSGTITASGGTSAYTYAITAGSLPAGLSLSSGGTLSGMPTSGGTFNFTVTATDSSTGTGPFTGSRAYVMSVTAPTISVTPASLSAAMIGSAYSTNITASGGTSTYTYAVTSGSLPAGLSLSSVGALTGTPTAAGSFSFTVTATDSSTGSGPYTGSSAYTFAVNGPTLTLSPASGSSFNGTVSTAYSQTFAAGAGVSPYTYALNVTSGTLPTGLSFNTATGVLSGTPTSAGTVNFTVTAHDSSTGTGAPFSVSGTYSLTTPASIITLAPSILPAPAIGTVYSQTVSGGGGLSPYTYAVTAGALPAGLTLNTSTGGISGTPTGGGAYSFTIKTTDANGFNTTRTYSGSVASATVVVAPANFPVGQVAVAYSQTASASGGTAPYTFSISAGALPTGITLNTATGVISGTPTVANTFNFTVKATDSSTGTGAPYFGTQAYSLVINPVAPIAGAKSATVAYNTATPIDLSTAIAGAPAASVAVAGAPTHGSTSVSGTTVTYTPSAGYSGVDSFTYTATNAGGTSGTATVSITVTPQTPTVSAVSATVAYNSSSNTITLSLGGGAATSVAVATAATHGTATASGTSISYTPSPGYIGTDSFTYTATNAGGTSSPATVNLTVNPSVPVAGPVATTVAFNSGSNVVALALTGGAAVSVAVPTAPTHGNVTITGTSISYTPTVGYSGTDSFTYTATNAGGTSAPATVSLTVNPSMPVVGPVAATVAFNSSGNAITLSLGGGAATSVAVAAVASHGTATASGTSISYTPSAGYIGADSFTYTATNAAGTSAAATVSITVNPSAPVAGPVAAAVAFNSSSNVVALALTGGAAVSVAVPTAPTHGNVTITGTSISYTPTANYSGTDSFTYTATNAGGTSAAATVSVTVSTPTLTLLPNLPNLPNGQVGAAYSQALSASGGTAPYRYSVSAGALPAGLSLNAGTGAIAGTPTTAGAFNFTIKVTDSTSGTAASGTQAYAVTVNPALPVAVGASVTVQPNTPLQIDLSNMLSGGPAVTLVVTVQPSHGTAVLNGTTVTYTPVAGYAGPDSFSYAAGNASGTSQPAAVAITVLPPAPVAQPVTVTVINGSPAGGGGSNATVIPLTIAGGPATSVNIITPPQHGTLNITGLQASSSARAKALAAGRADVTPAAPSVTYTPNTGYYGTDSFSYTASNVAGTSVAATVSITIIAPPPTLGTVSATTKSGQPVTLAVTANAVGGPFTALTLVTPPSHGQAVVQGMAIIYTSQATFAGTDTLVYALSNASGSTQGTATVTVAGRLDPSKDVQVSGLLSAQADATRRFASSQLDNFSRRLESLHGDGWAKPSFGLSLSSFGVDSALPTDPIAQLNASAAKMGGENGMLPGVGPAAWRGLGANLAQNESQNPAPKAASRATPESARNELSWWVGGSIDFGHRDQLTGESRFRFHTDGVSMGADYRVSQLWSVGVGGGFSSDRSDVGTKGSKSTSDSSVLAVYAALRPAQNTFVDAVLGHSSLSFDLNRFITDEGGFATGHRRGSQWFGSLASGYEYRERQGQLLSAYARLDLMRAKLNGYAESASDLNSLSYGDQTVRMTTGRLGLRGETVYMLSGSELQPRARIEYQHHFEGADQATMSYTDLGSAAPVYIVQPLGARRSQWMAEVGGKWVLRSGFAVSLDYGSSLATGGGAIHTVRMGAEGKF</sequence>
<dbReference type="InterPro" id="IPR013783">
    <property type="entry name" value="Ig-like_fold"/>
</dbReference>
<gene>
    <name evidence="4" type="ORF">ACG04R_23360</name>
</gene>
<evidence type="ECO:0000256" key="1">
    <source>
        <dbReference type="SAM" id="SignalP"/>
    </source>
</evidence>
<keyword evidence="1" id="KW-0732">Signal</keyword>
<dbReference type="Gene3D" id="2.60.40.10">
    <property type="entry name" value="Immunoglobulins"/>
    <property type="match status" value="10"/>
</dbReference>
<dbReference type="InterPro" id="IPR015919">
    <property type="entry name" value="Cadherin-like_sf"/>
</dbReference>
<dbReference type="SMART" id="SM00736">
    <property type="entry name" value="CADG"/>
    <property type="match status" value="6"/>
</dbReference>
<dbReference type="Pfam" id="PF03797">
    <property type="entry name" value="Autotransporter"/>
    <property type="match status" value="1"/>
</dbReference>